<dbReference type="InterPro" id="IPR001387">
    <property type="entry name" value="Cro/C1-type_HTH"/>
</dbReference>
<dbReference type="Pfam" id="PF01381">
    <property type="entry name" value="HTH_3"/>
    <property type="match status" value="1"/>
</dbReference>
<protein>
    <submittedName>
        <fullName evidence="2">Helix-turn-helix domain-containing protein</fullName>
    </submittedName>
</protein>
<feature type="domain" description="HTH cro/C1-type" evidence="1">
    <location>
        <begin position="16"/>
        <end position="70"/>
    </location>
</feature>
<sequence length="128" mass="14093">MQKLPNAADRYIGSQIRTRRLMIGMSQERLAGALGLTFQQVQKYEKGVNRIGAGRLLEIAQLLGVSIDYFYKGIQAKLMGSERDPVAVAMNTPEGLRLARAFTRMSDLPAQIKLVELAEAIASTRAVV</sequence>
<evidence type="ECO:0000313" key="2">
    <source>
        <dbReference type="EMBL" id="MBZ6076505.1"/>
    </source>
</evidence>
<evidence type="ECO:0000313" key="3">
    <source>
        <dbReference type="Proteomes" id="UP000704176"/>
    </source>
</evidence>
<reference evidence="2 3" key="1">
    <citation type="submission" date="2021-09" db="EMBL/GenBank/DDBJ databases">
        <title>The complete genome sequence of a new microorganism.</title>
        <authorList>
            <person name="Zi Z."/>
        </authorList>
    </citation>
    <scope>NUCLEOTIDE SEQUENCE [LARGE SCALE GENOMIC DNA]</scope>
    <source>
        <strain evidence="2 3">WGZ8</strain>
    </source>
</reference>
<keyword evidence="3" id="KW-1185">Reference proteome</keyword>
<dbReference type="CDD" id="cd00093">
    <property type="entry name" value="HTH_XRE"/>
    <property type="match status" value="1"/>
</dbReference>
<dbReference type="InterPro" id="IPR010982">
    <property type="entry name" value="Lambda_DNA-bd_dom_sf"/>
</dbReference>
<dbReference type="SMART" id="SM00530">
    <property type="entry name" value="HTH_XRE"/>
    <property type="match status" value="1"/>
</dbReference>
<dbReference type="SUPFAM" id="SSF47413">
    <property type="entry name" value="lambda repressor-like DNA-binding domains"/>
    <property type="match status" value="1"/>
</dbReference>
<proteinExistence type="predicted"/>
<dbReference type="EMBL" id="JAIRBM010000005">
    <property type="protein sequence ID" value="MBZ6076505.1"/>
    <property type="molecule type" value="Genomic_DNA"/>
</dbReference>
<evidence type="ECO:0000259" key="1">
    <source>
        <dbReference type="PROSITE" id="PS50943"/>
    </source>
</evidence>
<gene>
    <name evidence="2" type="ORF">K9B37_09450</name>
</gene>
<comment type="caution">
    <text evidence="2">The sequence shown here is derived from an EMBL/GenBank/DDBJ whole genome shotgun (WGS) entry which is preliminary data.</text>
</comment>
<accession>A0ABS7VLU0</accession>
<dbReference type="PROSITE" id="PS50943">
    <property type="entry name" value="HTH_CROC1"/>
    <property type="match status" value="1"/>
</dbReference>
<dbReference type="Gene3D" id="1.10.260.40">
    <property type="entry name" value="lambda repressor-like DNA-binding domains"/>
    <property type="match status" value="1"/>
</dbReference>
<organism evidence="2 3">
    <name type="scientific">Microvirga puerhi</name>
    <dbReference type="NCBI Taxonomy" id="2876078"/>
    <lineage>
        <taxon>Bacteria</taxon>
        <taxon>Pseudomonadati</taxon>
        <taxon>Pseudomonadota</taxon>
        <taxon>Alphaproteobacteria</taxon>
        <taxon>Hyphomicrobiales</taxon>
        <taxon>Methylobacteriaceae</taxon>
        <taxon>Microvirga</taxon>
    </lineage>
</organism>
<dbReference type="Proteomes" id="UP000704176">
    <property type="component" value="Unassembled WGS sequence"/>
</dbReference>
<name>A0ABS7VLU0_9HYPH</name>